<organism evidence="3 4">
    <name type="scientific">Chitinophaga caseinilytica</name>
    <dbReference type="NCBI Taxonomy" id="2267521"/>
    <lineage>
        <taxon>Bacteria</taxon>
        <taxon>Pseudomonadati</taxon>
        <taxon>Bacteroidota</taxon>
        <taxon>Chitinophagia</taxon>
        <taxon>Chitinophagales</taxon>
        <taxon>Chitinophagaceae</taxon>
        <taxon>Chitinophaga</taxon>
    </lineage>
</organism>
<name>A0ABZ2ZB17_9BACT</name>
<dbReference type="InterPro" id="IPR006311">
    <property type="entry name" value="TAT_signal"/>
</dbReference>
<keyword evidence="3" id="KW-0413">Isomerase</keyword>
<dbReference type="GO" id="GO:0016853">
    <property type="term" value="F:isomerase activity"/>
    <property type="evidence" value="ECO:0007669"/>
    <property type="project" value="UniProtKB-KW"/>
</dbReference>
<dbReference type="Pfam" id="PF01261">
    <property type="entry name" value="AP_endonuc_2"/>
    <property type="match status" value="1"/>
</dbReference>
<feature type="domain" description="Xylose isomerase-like TIM barrel" evidence="2">
    <location>
        <begin position="59"/>
        <end position="268"/>
    </location>
</feature>
<dbReference type="Proteomes" id="UP001449657">
    <property type="component" value="Chromosome"/>
</dbReference>
<keyword evidence="4" id="KW-1185">Reference proteome</keyword>
<dbReference type="InterPro" id="IPR050312">
    <property type="entry name" value="IolE/XylAMocC-like"/>
</dbReference>
<dbReference type="PROSITE" id="PS51318">
    <property type="entry name" value="TAT"/>
    <property type="match status" value="1"/>
</dbReference>
<sequence>MSTRRNFLLQTALGLVATAAGPLAAVAAAPKPEGQRFPMGMAGYTFAKFSVDEAIAQMQRAGIEYISVKDIHLPLNSSEEKIAEVLGKFKAAGIKVYAVGVIYMKTEKAVDEAFAYAAKVGVPLIVGVPNPELLDYTEAKIKATNIRLAIHNHGPEDKLYPGPKNVYDLIKHRDARMGICLDIGHAMRAGEEPGQAMKLYKDRIFDLHLKDVTVASNQGKPTEIGRGVINFPGFVQSMARINYKGICSIEYEKNMADPLPGIAEGKGFFEGVVRSLVK</sequence>
<gene>
    <name evidence="3" type="ORF">WJU22_12575</name>
</gene>
<dbReference type="PANTHER" id="PTHR12110">
    <property type="entry name" value="HYDROXYPYRUVATE ISOMERASE"/>
    <property type="match status" value="1"/>
</dbReference>
<dbReference type="SUPFAM" id="SSF51658">
    <property type="entry name" value="Xylose isomerase-like"/>
    <property type="match status" value="1"/>
</dbReference>
<evidence type="ECO:0000256" key="1">
    <source>
        <dbReference type="SAM" id="SignalP"/>
    </source>
</evidence>
<dbReference type="RefSeq" id="WP_341843579.1">
    <property type="nucleotide sequence ID" value="NZ_CP149792.1"/>
</dbReference>
<feature type="chain" id="PRO_5046213565" evidence="1">
    <location>
        <begin position="28"/>
        <end position="278"/>
    </location>
</feature>
<evidence type="ECO:0000259" key="2">
    <source>
        <dbReference type="Pfam" id="PF01261"/>
    </source>
</evidence>
<dbReference type="InterPro" id="IPR013022">
    <property type="entry name" value="Xyl_isomerase-like_TIM-brl"/>
</dbReference>
<dbReference type="PANTHER" id="PTHR12110:SF41">
    <property type="entry name" value="INOSOSE DEHYDRATASE"/>
    <property type="match status" value="1"/>
</dbReference>
<proteinExistence type="predicted"/>
<dbReference type="EMBL" id="CP150096">
    <property type="protein sequence ID" value="WZN49004.1"/>
    <property type="molecule type" value="Genomic_DNA"/>
</dbReference>
<protein>
    <submittedName>
        <fullName evidence="3">Sugar phosphate isomerase/epimerase family protein</fullName>
    </submittedName>
</protein>
<evidence type="ECO:0000313" key="3">
    <source>
        <dbReference type="EMBL" id="WZN49004.1"/>
    </source>
</evidence>
<dbReference type="Gene3D" id="3.20.20.150">
    <property type="entry name" value="Divalent-metal-dependent TIM barrel enzymes"/>
    <property type="match status" value="1"/>
</dbReference>
<evidence type="ECO:0000313" key="4">
    <source>
        <dbReference type="Proteomes" id="UP001449657"/>
    </source>
</evidence>
<feature type="signal peptide" evidence="1">
    <location>
        <begin position="1"/>
        <end position="27"/>
    </location>
</feature>
<reference evidence="3 4" key="1">
    <citation type="submission" date="2024-03" db="EMBL/GenBank/DDBJ databases">
        <title>Chitinophaga caseinilytica sp. nov., a casein hydrolysing bacterium isolated from forest soil.</title>
        <authorList>
            <person name="Lee D.S."/>
            <person name="Han D.M."/>
            <person name="Baek J.H."/>
            <person name="Choi D.G."/>
            <person name="Jeon J.H."/>
            <person name="Jeon C.O."/>
        </authorList>
    </citation>
    <scope>NUCLEOTIDE SEQUENCE [LARGE SCALE GENOMIC DNA]</scope>
    <source>
        <strain evidence="3 4">KACC 19118</strain>
    </source>
</reference>
<keyword evidence="1" id="KW-0732">Signal</keyword>
<accession>A0ABZ2ZB17</accession>
<dbReference type="InterPro" id="IPR036237">
    <property type="entry name" value="Xyl_isomerase-like_sf"/>
</dbReference>